<reference evidence="2 3" key="1">
    <citation type="submission" date="2016-05" db="EMBL/GenBank/DDBJ databases">
        <title>Single-cell genome of chain-forming Candidatus Thiomargarita nelsonii and comparison to other large sulfur-oxidizing bacteria.</title>
        <authorList>
            <person name="Winkel M."/>
            <person name="Salman V."/>
            <person name="Woyke T."/>
            <person name="Schulz-Vogt H."/>
            <person name="Richter M."/>
            <person name="Flood B."/>
            <person name="Bailey J."/>
            <person name="Amann R."/>
            <person name="Mussmann M."/>
        </authorList>
    </citation>
    <scope>NUCLEOTIDE SEQUENCE [LARGE SCALE GENOMIC DNA]</scope>
    <source>
        <strain evidence="2 3">THI036</strain>
    </source>
</reference>
<dbReference type="Gene3D" id="1.10.132.20">
    <property type="entry name" value="Ribosome-recycling factor"/>
    <property type="match status" value="1"/>
</dbReference>
<name>A0A176RYW4_9GAMM</name>
<evidence type="ECO:0000313" key="2">
    <source>
        <dbReference type="EMBL" id="OAD20982.1"/>
    </source>
</evidence>
<dbReference type="Proteomes" id="UP000076962">
    <property type="component" value="Unassembled WGS sequence"/>
</dbReference>
<evidence type="ECO:0000259" key="1">
    <source>
        <dbReference type="Pfam" id="PF01765"/>
    </source>
</evidence>
<comment type="caution">
    <text evidence="2">The sequence shown here is derived from an EMBL/GenBank/DDBJ whole genome shotgun (WGS) entry which is preliminary data.</text>
</comment>
<accession>A0A176RYW4</accession>
<dbReference type="PATRIC" id="fig|1003181.4.peg.4406"/>
<feature type="domain" description="Ribosome recycling factor" evidence="1">
    <location>
        <begin position="2"/>
        <end position="41"/>
    </location>
</feature>
<evidence type="ECO:0000313" key="3">
    <source>
        <dbReference type="Proteomes" id="UP000076962"/>
    </source>
</evidence>
<dbReference type="SUPFAM" id="SSF55194">
    <property type="entry name" value="Ribosome recycling factor, RRF"/>
    <property type="match status" value="1"/>
</dbReference>
<gene>
    <name evidence="2" type="ORF">THIOM_003275</name>
</gene>
<dbReference type="InterPro" id="IPR023584">
    <property type="entry name" value="Ribosome_recyc_fac_dom"/>
</dbReference>
<dbReference type="AlphaFoldDB" id="A0A176RYW4"/>
<sequence>MKEGDISKDEAHHSEELIQKLTNKLIGEVDAVLHEKEAELMEV</sequence>
<proteinExistence type="predicted"/>
<dbReference type="InterPro" id="IPR036191">
    <property type="entry name" value="RRF_sf"/>
</dbReference>
<protein>
    <submittedName>
        <fullName evidence="2">Ribosome releasing factor</fullName>
    </submittedName>
</protein>
<dbReference type="Pfam" id="PF01765">
    <property type="entry name" value="RRF"/>
    <property type="match status" value="1"/>
</dbReference>
<keyword evidence="3" id="KW-1185">Reference proteome</keyword>
<organism evidence="2 3">
    <name type="scientific">Candidatus Thiomargarita nelsonii</name>
    <dbReference type="NCBI Taxonomy" id="1003181"/>
    <lineage>
        <taxon>Bacteria</taxon>
        <taxon>Pseudomonadati</taxon>
        <taxon>Pseudomonadota</taxon>
        <taxon>Gammaproteobacteria</taxon>
        <taxon>Thiotrichales</taxon>
        <taxon>Thiotrichaceae</taxon>
        <taxon>Thiomargarita</taxon>
    </lineage>
</organism>
<dbReference type="EMBL" id="LUTY01001960">
    <property type="protein sequence ID" value="OAD20982.1"/>
    <property type="molecule type" value="Genomic_DNA"/>
</dbReference>